<sequence>MQDTADVYHRPVVPLFSSYTIQLISGALSGLIADSFTHPLDTLRVRVQCVRKEHCLPSSFQLFKLCLQRESWKGLYRGVGAVVAFSIPAHALYFTSYENVKKVLERNGVHEQVSPTIAGVAAEFCGGLLWTPQDVIKQRSQLQGAPGVIDDGKYANLRRSIRTIWLEEGLGGFYRGYFIAFVSFAPFSALYFSGFEWSRKLLRLVLTKEESNGFVDLVAGAAGGSLATILTTPLDILKTRYQVEKSIQFENSRTLSDKSSPSISRIAVELVKEEGITGLFRGVGIRLVWLVPAASITITIYESLKRNLERLLG</sequence>
<evidence type="ECO:0000256" key="11">
    <source>
        <dbReference type="SAM" id="Phobius"/>
    </source>
</evidence>
<gene>
    <name evidence="12" type="ORF">GAYE_SCF64G6700</name>
</gene>
<feature type="transmembrane region" description="Helical" evidence="11">
    <location>
        <begin position="74"/>
        <end position="94"/>
    </location>
</feature>
<keyword evidence="7" id="KW-0496">Mitochondrion</keyword>
<feature type="repeat" description="Solcar" evidence="9">
    <location>
        <begin position="211"/>
        <end position="307"/>
    </location>
</feature>
<evidence type="ECO:0000256" key="6">
    <source>
        <dbReference type="ARBA" id="ARBA00022989"/>
    </source>
</evidence>
<keyword evidence="13" id="KW-1185">Reference proteome</keyword>
<evidence type="ECO:0000256" key="2">
    <source>
        <dbReference type="ARBA" id="ARBA00006375"/>
    </source>
</evidence>
<organism evidence="12 13">
    <name type="scientific">Galdieria yellowstonensis</name>
    <dbReference type="NCBI Taxonomy" id="3028027"/>
    <lineage>
        <taxon>Eukaryota</taxon>
        <taxon>Rhodophyta</taxon>
        <taxon>Bangiophyceae</taxon>
        <taxon>Galdieriales</taxon>
        <taxon>Galdieriaceae</taxon>
        <taxon>Galdieria</taxon>
    </lineage>
</organism>
<dbReference type="InterPro" id="IPR002067">
    <property type="entry name" value="MCP"/>
</dbReference>
<dbReference type="Pfam" id="PF00153">
    <property type="entry name" value="Mito_carr"/>
    <property type="match status" value="3"/>
</dbReference>
<evidence type="ECO:0000313" key="13">
    <source>
        <dbReference type="Proteomes" id="UP001300502"/>
    </source>
</evidence>
<keyword evidence="8 9" id="KW-0472">Membrane</keyword>
<dbReference type="PRINTS" id="PR00926">
    <property type="entry name" value="MITOCARRIER"/>
</dbReference>
<evidence type="ECO:0000256" key="1">
    <source>
        <dbReference type="ARBA" id="ARBA00004225"/>
    </source>
</evidence>
<dbReference type="InterPro" id="IPR018108">
    <property type="entry name" value="MCP_transmembrane"/>
</dbReference>
<comment type="similarity">
    <text evidence="2 10">Belongs to the mitochondrial carrier (TC 2.A.29) family.</text>
</comment>
<evidence type="ECO:0000313" key="12">
    <source>
        <dbReference type="EMBL" id="KAK4528754.1"/>
    </source>
</evidence>
<comment type="caution">
    <text evidence="12">The sequence shown here is derived from an EMBL/GenBank/DDBJ whole genome shotgun (WGS) entry which is preliminary data.</text>
</comment>
<comment type="subcellular location">
    <subcellularLocation>
        <location evidence="1">Mitochondrion membrane</location>
        <topology evidence="1">Multi-pass membrane protein</topology>
    </subcellularLocation>
</comment>
<feature type="repeat" description="Solcar" evidence="9">
    <location>
        <begin position="110"/>
        <end position="201"/>
    </location>
</feature>
<dbReference type="PROSITE" id="PS50920">
    <property type="entry name" value="SOLCAR"/>
    <property type="match status" value="3"/>
</dbReference>
<evidence type="ECO:0000256" key="3">
    <source>
        <dbReference type="ARBA" id="ARBA00022448"/>
    </source>
</evidence>
<dbReference type="InterPro" id="IPR023395">
    <property type="entry name" value="MCP_dom_sf"/>
</dbReference>
<proteinExistence type="inferred from homology"/>
<feature type="repeat" description="Solcar" evidence="9">
    <location>
        <begin position="17"/>
        <end position="103"/>
    </location>
</feature>
<dbReference type="GO" id="GO:0005381">
    <property type="term" value="F:iron ion transmembrane transporter activity"/>
    <property type="evidence" value="ECO:0007669"/>
    <property type="project" value="UniProtKB-ARBA"/>
</dbReference>
<keyword evidence="3 10" id="KW-0813">Transport</keyword>
<evidence type="ECO:0008006" key="14">
    <source>
        <dbReference type="Google" id="ProtNLM"/>
    </source>
</evidence>
<evidence type="ECO:0000256" key="10">
    <source>
        <dbReference type="RuleBase" id="RU000488"/>
    </source>
</evidence>
<evidence type="ECO:0000256" key="7">
    <source>
        <dbReference type="ARBA" id="ARBA00023128"/>
    </source>
</evidence>
<dbReference type="PANTHER" id="PTHR45758:SF3">
    <property type="entry name" value="MITOCHONDRIAL SUBSTRATE CARRIER FAMILY PROTEIN E"/>
    <property type="match status" value="1"/>
</dbReference>
<name>A0AAV9IN19_9RHOD</name>
<reference evidence="12 13" key="1">
    <citation type="submission" date="2022-07" db="EMBL/GenBank/DDBJ databases">
        <title>Genome-wide signatures of adaptation to extreme environments.</title>
        <authorList>
            <person name="Cho C.H."/>
            <person name="Yoon H.S."/>
        </authorList>
    </citation>
    <scope>NUCLEOTIDE SEQUENCE [LARGE SCALE GENOMIC DNA]</scope>
    <source>
        <strain evidence="12 13">108.79 E11</strain>
    </source>
</reference>
<accession>A0AAV9IN19</accession>
<dbReference type="SUPFAM" id="SSF103506">
    <property type="entry name" value="Mitochondrial carrier"/>
    <property type="match status" value="1"/>
</dbReference>
<dbReference type="Proteomes" id="UP001300502">
    <property type="component" value="Unassembled WGS sequence"/>
</dbReference>
<dbReference type="AlphaFoldDB" id="A0AAV9IN19"/>
<keyword evidence="4 9" id="KW-0812">Transmembrane</keyword>
<evidence type="ECO:0000256" key="5">
    <source>
        <dbReference type="ARBA" id="ARBA00022737"/>
    </source>
</evidence>
<dbReference type="PANTHER" id="PTHR45758">
    <property type="entry name" value="MITOFERRIN-1-RELATED"/>
    <property type="match status" value="1"/>
</dbReference>
<protein>
    <recommendedName>
        <fullName evidence="14">Mitochondrial carrier (BOU / S-adenosylmethionine carrier)</fullName>
    </recommendedName>
</protein>
<keyword evidence="6 11" id="KW-1133">Transmembrane helix</keyword>
<feature type="transmembrane region" description="Helical" evidence="11">
    <location>
        <begin position="174"/>
        <end position="193"/>
    </location>
</feature>
<dbReference type="Gene3D" id="1.50.40.10">
    <property type="entry name" value="Mitochondrial carrier domain"/>
    <property type="match status" value="1"/>
</dbReference>
<keyword evidence="5" id="KW-0677">Repeat</keyword>
<dbReference type="GO" id="GO:0031966">
    <property type="term" value="C:mitochondrial membrane"/>
    <property type="evidence" value="ECO:0007669"/>
    <property type="project" value="UniProtKB-SubCell"/>
</dbReference>
<dbReference type="EMBL" id="JANCYU010000069">
    <property type="protein sequence ID" value="KAK4528754.1"/>
    <property type="molecule type" value="Genomic_DNA"/>
</dbReference>
<evidence type="ECO:0000256" key="8">
    <source>
        <dbReference type="ARBA" id="ARBA00023136"/>
    </source>
</evidence>
<evidence type="ECO:0000256" key="4">
    <source>
        <dbReference type="ARBA" id="ARBA00022692"/>
    </source>
</evidence>
<evidence type="ECO:0000256" key="9">
    <source>
        <dbReference type="PROSITE-ProRule" id="PRU00282"/>
    </source>
</evidence>